<evidence type="ECO:0000313" key="1">
    <source>
        <dbReference type="EMBL" id="KMV15990.1"/>
    </source>
</evidence>
<proteinExistence type="predicted"/>
<name>A0A0J8U6C2_9MYCO</name>
<comment type="caution">
    <text evidence="1">The sequence shown here is derived from an EMBL/GenBank/DDBJ whole genome shotgun (WGS) entry which is preliminary data.</text>
</comment>
<dbReference type="AlphaFoldDB" id="A0A0J8U6C2"/>
<dbReference type="EMBL" id="LFOD01000025">
    <property type="protein sequence ID" value="KMV15990.1"/>
    <property type="molecule type" value="Genomic_DNA"/>
</dbReference>
<sequence length="170" mass="18764">MGVPTHVMEFSSGRATAKDGGSSLLQFVSPLRQLDGNERWFITFYALPTGKSYDEVRNEDTPEYIQAGGRADKMMLDIRQRGGAQWGADLVRYVIGHAHEGNPPLDVAIELPHGPEYVSVPEVFEAEEAGDIFFTYYKTGDIPAGYVLRPVEGYTVDGRNIDLRGIAPRG</sequence>
<reference evidence="1 2" key="1">
    <citation type="submission" date="2015-06" db="EMBL/GenBank/DDBJ databases">
        <title>Genome sequence of Mycobacterium conceptionense strain MLE.</title>
        <authorList>
            <person name="Greninger A.L."/>
            <person name="Cunningham G."/>
            <person name="Chiu C.Y."/>
            <person name="Miller S."/>
        </authorList>
    </citation>
    <scope>NUCLEOTIDE SEQUENCE [LARGE SCALE GENOMIC DNA]</scope>
    <source>
        <strain evidence="1 2">MLE</strain>
    </source>
</reference>
<dbReference type="OrthoDB" id="5110616at2"/>
<organism evidence="1 2">
    <name type="scientific">Mycolicibacterium conceptionense</name>
    <dbReference type="NCBI Taxonomy" id="451644"/>
    <lineage>
        <taxon>Bacteria</taxon>
        <taxon>Bacillati</taxon>
        <taxon>Actinomycetota</taxon>
        <taxon>Actinomycetes</taxon>
        <taxon>Mycobacteriales</taxon>
        <taxon>Mycobacteriaceae</taxon>
        <taxon>Mycolicibacterium</taxon>
    </lineage>
</organism>
<protein>
    <submittedName>
        <fullName evidence="1">Uncharacterized protein</fullName>
    </submittedName>
</protein>
<dbReference type="Proteomes" id="UP000037594">
    <property type="component" value="Unassembled WGS sequence"/>
</dbReference>
<dbReference type="PATRIC" id="fig|451644.5.peg.4673"/>
<gene>
    <name evidence="1" type="ORF">ACT17_22645</name>
</gene>
<evidence type="ECO:0000313" key="2">
    <source>
        <dbReference type="Proteomes" id="UP000037594"/>
    </source>
</evidence>
<dbReference type="RefSeq" id="WP_048896255.1">
    <property type="nucleotide sequence ID" value="NZ_LFOD01000025.1"/>
</dbReference>
<accession>A0A0J8U6C2</accession>